<evidence type="ECO:0000313" key="3">
    <source>
        <dbReference type="Proteomes" id="UP000008225"/>
    </source>
</evidence>
<proteinExistence type="predicted"/>
<protein>
    <submittedName>
        <fullName evidence="2">Uncharacterized protein</fullName>
    </submittedName>
</protein>
<evidence type="ECO:0000256" key="1">
    <source>
        <dbReference type="SAM" id="MobiDB-lite"/>
    </source>
</evidence>
<keyword evidence="3" id="KW-1185">Reference proteome</keyword>
<dbReference type="AlphaFoldDB" id="A0A5F4W566"/>
<organism evidence="2 3">
    <name type="scientific">Callithrix jacchus</name>
    <name type="common">White-tufted-ear marmoset</name>
    <name type="synonym">Simia Jacchus</name>
    <dbReference type="NCBI Taxonomy" id="9483"/>
    <lineage>
        <taxon>Eukaryota</taxon>
        <taxon>Metazoa</taxon>
        <taxon>Chordata</taxon>
        <taxon>Craniata</taxon>
        <taxon>Vertebrata</taxon>
        <taxon>Euteleostomi</taxon>
        <taxon>Mammalia</taxon>
        <taxon>Eutheria</taxon>
        <taxon>Euarchontoglires</taxon>
        <taxon>Primates</taxon>
        <taxon>Haplorrhini</taxon>
        <taxon>Platyrrhini</taxon>
        <taxon>Cebidae</taxon>
        <taxon>Callitrichinae</taxon>
        <taxon>Callithrix</taxon>
        <taxon>Callithrix</taxon>
    </lineage>
</organism>
<dbReference type="Proteomes" id="UP000008225">
    <property type="component" value="Chromosome 9"/>
</dbReference>
<name>A0A5F4W566_CALJA</name>
<dbReference type="GeneTree" id="ENSGT00960000187632"/>
<reference evidence="2" key="2">
    <citation type="submission" date="2025-08" db="UniProtKB">
        <authorList>
            <consortium name="Ensembl"/>
        </authorList>
    </citation>
    <scope>IDENTIFICATION</scope>
</reference>
<dbReference type="InterPro" id="IPR036157">
    <property type="entry name" value="dUTPase-like_sf"/>
</dbReference>
<sequence>MDSWVQESRGGSGSGTTHITPSDPQAKFLLPVTTTLCSTGLEVLVPEEGMLLLGDTTRILLNWKVRLPCGHFGLLLPLSQQAKNRVIVLAGAVDLDIKMRSAYYCIIEVRKVCMEYRRSIRASLSITVPCD</sequence>
<dbReference type="InParanoid" id="A0A5F4W566"/>
<dbReference type="SUPFAM" id="SSF51283">
    <property type="entry name" value="dUTPase-like"/>
    <property type="match status" value="1"/>
</dbReference>
<evidence type="ECO:0000313" key="2">
    <source>
        <dbReference type="Ensembl" id="ENSCJAP00000072267.1"/>
    </source>
</evidence>
<dbReference type="Bgee" id="ENSCJAG00000060300">
    <property type="expression patterns" value="Expressed in testis"/>
</dbReference>
<accession>A0A5F4W566</accession>
<dbReference type="STRING" id="9483.ENSCJAP00000072267"/>
<feature type="region of interest" description="Disordered" evidence="1">
    <location>
        <begin position="1"/>
        <end position="22"/>
    </location>
</feature>
<reference evidence="2" key="3">
    <citation type="submission" date="2025-09" db="UniProtKB">
        <authorList>
            <consortium name="Ensembl"/>
        </authorList>
    </citation>
    <scope>IDENTIFICATION</scope>
</reference>
<reference evidence="2" key="1">
    <citation type="submission" date="2009-03" db="EMBL/GenBank/DDBJ databases">
        <authorList>
            <person name="Warren W."/>
            <person name="Ye L."/>
            <person name="Minx P."/>
            <person name="Worley K."/>
            <person name="Gibbs R."/>
            <person name="Wilson R.K."/>
        </authorList>
    </citation>
    <scope>NUCLEOTIDE SEQUENCE [LARGE SCALE GENOMIC DNA]</scope>
</reference>
<dbReference type="Ensembl" id="ENSCJAT00000089828.2">
    <property type="protein sequence ID" value="ENSCJAP00000072267.1"/>
    <property type="gene ID" value="ENSCJAG00000060300.2"/>
</dbReference>